<organism evidence="1 2">
    <name type="scientific">Thioclava litoralis</name>
    <dbReference type="NCBI Taxonomy" id="3076557"/>
    <lineage>
        <taxon>Bacteria</taxon>
        <taxon>Pseudomonadati</taxon>
        <taxon>Pseudomonadota</taxon>
        <taxon>Alphaproteobacteria</taxon>
        <taxon>Rhodobacterales</taxon>
        <taxon>Paracoccaceae</taxon>
        <taxon>Thioclava</taxon>
    </lineage>
</organism>
<name>A0ABZ1E3X4_9RHOB</name>
<evidence type="ECO:0000313" key="2">
    <source>
        <dbReference type="Proteomes" id="UP001623290"/>
    </source>
</evidence>
<dbReference type="Proteomes" id="UP001623290">
    <property type="component" value="Plasmid unnamed1"/>
</dbReference>
<protein>
    <submittedName>
        <fullName evidence="1">Uncharacterized protein</fullName>
    </submittedName>
</protein>
<evidence type="ECO:0000313" key="1">
    <source>
        <dbReference type="EMBL" id="WRY35171.1"/>
    </source>
</evidence>
<dbReference type="EMBL" id="CP135444">
    <property type="protein sequence ID" value="WRY35171.1"/>
    <property type="molecule type" value="Genomic_DNA"/>
</dbReference>
<sequence length="110" mass="12342">MPLMSMQIAHDLWTECGSTLEAALPEIRQMLCRELSVPMEFCHLTLVPVYGLPDQAQASADLRVLEKPERSLEQVRAAALKLQDMLSAAAQVRVAVRVTMMDPARYFALR</sequence>
<keyword evidence="1" id="KW-0614">Plasmid</keyword>
<keyword evidence="2" id="KW-1185">Reference proteome</keyword>
<dbReference type="RefSeq" id="WP_330646917.1">
    <property type="nucleotide sequence ID" value="NZ_CP135444.1"/>
</dbReference>
<reference evidence="1 2" key="1">
    <citation type="submission" date="2023-09" db="EMBL/GenBank/DDBJ databases">
        <title>Thioclava shenzhenensis sp. nov., a multidrug resistant bacteria-antagonizing species isolated from coastal seawater.</title>
        <authorList>
            <person name="Long M."/>
        </authorList>
    </citation>
    <scope>NUCLEOTIDE SEQUENCE [LARGE SCALE GENOMIC DNA]</scope>
    <source>
        <strain evidence="1 2">FTW29</strain>
        <plasmid evidence="1 2">unnamed1</plasmid>
    </source>
</reference>
<accession>A0ABZ1E3X4</accession>
<geneLocation type="plasmid" evidence="1 2">
    <name>unnamed1</name>
</geneLocation>
<proteinExistence type="predicted"/>
<gene>
    <name evidence="1" type="ORF">RPE78_15135</name>
</gene>